<dbReference type="AlphaFoldDB" id="Q2SLJ7"/>
<dbReference type="InterPro" id="IPR036282">
    <property type="entry name" value="Glutathione-S-Trfase_C_sf"/>
</dbReference>
<dbReference type="GO" id="GO:0004364">
    <property type="term" value="F:glutathione transferase activity"/>
    <property type="evidence" value="ECO:0007669"/>
    <property type="project" value="UniProtKB-EC"/>
</dbReference>
<evidence type="ECO:0000313" key="3">
    <source>
        <dbReference type="Proteomes" id="UP000000238"/>
    </source>
</evidence>
<gene>
    <name evidence="2" type="primary">gst</name>
    <name evidence="2" type="ordered locus">HCH_01621</name>
</gene>
<dbReference type="EMBL" id="CP000155">
    <property type="protein sequence ID" value="ABC28477.1"/>
    <property type="molecule type" value="Genomic_DNA"/>
</dbReference>
<dbReference type="PANTHER" id="PTHR42673">
    <property type="entry name" value="MALEYLACETOACETATE ISOMERASE"/>
    <property type="match status" value="1"/>
</dbReference>
<sequence>MIILYQFPISHFCEKARWALDYKGQEYKVKNLMPGAHIKAIKKLAEKSSVPVIEHDRKVVQGSAEIINYLDGLSSDKPLTPVEPGARSAALEWEKYLDREIGVSIRCYCYHYLLTRPDQVIPMLAHRGPWYGKWVLRLGFGKLSKIMRKHMRINDETAADSLRRIQAALTRINERAGSDGYLVGDYFTRADLTAAALLTPFLQPETFDIPWPQDPPPTLAQTVKELKPQLQWAQRIYDRYR</sequence>
<dbReference type="InterPro" id="IPR004045">
    <property type="entry name" value="Glutathione_S-Trfase_N"/>
</dbReference>
<dbReference type="OrthoDB" id="5242791at2"/>
<protein>
    <submittedName>
        <fullName evidence="2">Glutathione S-transferase</fullName>
        <ecNumber evidence="2">2.5.1.18</ecNumber>
    </submittedName>
</protein>
<dbReference type="InterPro" id="IPR040079">
    <property type="entry name" value="Glutathione_S-Trfase"/>
</dbReference>
<keyword evidence="3" id="KW-1185">Reference proteome</keyword>
<dbReference type="CDD" id="cd00570">
    <property type="entry name" value="GST_N_family"/>
    <property type="match status" value="1"/>
</dbReference>
<dbReference type="Gene3D" id="1.20.1050.10">
    <property type="match status" value="1"/>
</dbReference>
<dbReference type="EC" id="2.5.1.18" evidence="2"/>
<dbReference type="GO" id="GO:0006559">
    <property type="term" value="P:L-phenylalanine catabolic process"/>
    <property type="evidence" value="ECO:0007669"/>
    <property type="project" value="TreeGrafter"/>
</dbReference>
<dbReference type="SFLD" id="SFLDS00019">
    <property type="entry name" value="Glutathione_Transferase_(cytos"/>
    <property type="match status" value="1"/>
</dbReference>
<dbReference type="GO" id="GO:0006749">
    <property type="term" value="P:glutathione metabolic process"/>
    <property type="evidence" value="ECO:0007669"/>
    <property type="project" value="TreeGrafter"/>
</dbReference>
<proteinExistence type="predicted"/>
<evidence type="ECO:0000313" key="2">
    <source>
        <dbReference type="EMBL" id="ABC28477.1"/>
    </source>
</evidence>
<evidence type="ECO:0000259" key="1">
    <source>
        <dbReference type="PROSITE" id="PS50404"/>
    </source>
</evidence>
<dbReference type="PROSITE" id="PS51354">
    <property type="entry name" value="GLUTAREDOXIN_2"/>
    <property type="match status" value="1"/>
</dbReference>
<dbReference type="GO" id="GO:0016034">
    <property type="term" value="F:maleylacetoacetate isomerase activity"/>
    <property type="evidence" value="ECO:0007669"/>
    <property type="project" value="TreeGrafter"/>
</dbReference>
<name>Q2SLJ7_HAHCH</name>
<dbReference type="SUPFAM" id="SSF47616">
    <property type="entry name" value="GST C-terminal domain-like"/>
    <property type="match status" value="1"/>
</dbReference>
<keyword evidence="2" id="KW-0808">Transferase</keyword>
<dbReference type="PROSITE" id="PS50404">
    <property type="entry name" value="GST_NTER"/>
    <property type="match status" value="1"/>
</dbReference>
<dbReference type="Pfam" id="PF13417">
    <property type="entry name" value="GST_N_3"/>
    <property type="match status" value="1"/>
</dbReference>
<dbReference type="eggNOG" id="COG0625">
    <property type="taxonomic scope" value="Bacteria"/>
</dbReference>
<dbReference type="Proteomes" id="UP000000238">
    <property type="component" value="Chromosome"/>
</dbReference>
<dbReference type="SUPFAM" id="SSF52833">
    <property type="entry name" value="Thioredoxin-like"/>
    <property type="match status" value="1"/>
</dbReference>
<feature type="domain" description="GST N-terminal" evidence="1">
    <location>
        <begin position="1"/>
        <end position="78"/>
    </location>
</feature>
<dbReference type="RefSeq" id="WP_011395549.1">
    <property type="nucleotide sequence ID" value="NC_007645.1"/>
</dbReference>
<dbReference type="Pfam" id="PF00043">
    <property type="entry name" value="GST_C"/>
    <property type="match status" value="1"/>
</dbReference>
<dbReference type="STRING" id="349521.HCH_01621"/>
<dbReference type="InterPro" id="IPR036249">
    <property type="entry name" value="Thioredoxin-like_sf"/>
</dbReference>
<accession>Q2SLJ7</accession>
<dbReference type="InterPro" id="IPR004046">
    <property type="entry name" value="GST_C"/>
</dbReference>
<dbReference type="Gene3D" id="3.40.30.10">
    <property type="entry name" value="Glutaredoxin"/>
    <property type="match status" value="1"/>
</dbReference>
<dbReference type="PANTHER" id="PTHR42673:SF4">
    <property type="entry name" value="MALEYLACETOACETATE ISOMERASE"/>
    <property type="match status" value="1"/>
</dbReference>
<dbReference type="KEGG" id="hch:HCH_01621"/>
<organism evidence="2 3">
    <name type="scientific">Hahella chejuensis (strain KCTC 2396)</name>
    <dbReference type="NCBI Taxonomy" id="349521"/>
    <lineage>
        <taxon>Bacteria</taxon>
        <taxon>Pseudomonadati</taxon>
        <taxon>Pseudomonadota</taxon>
        <taxon>Gammaproteobacteria</taxon>
        <taxon>Oceanospirillales</taxon>
        <taxon>Hahellaceae</taxon>
        <taxon>Hahella</taxon>
    </lineage>
</organism>
<dbReference type="HOGENOM" id="CLU_011226_0_3_6"/>
<reference evidence="2 3" key="1">
    <citation type="journal article" date="2005" name="Nucleic Acids Res.">
        <title>Genomic blueprint of Hahella chejuensis, a marine microbe producing an algicidal agent.</title>
        <authorList>
            <person name="Jeong H."/>
            <person name="Yim J.H."/>
            <person name="Lee C."/>
            <person name="Choi S.-H."/>
            <person name="Park Y.K."/>
            <person name="Yoon S.H."/>
            <person name="Hur C.-G."/>
            <person name="Kang H.-Y."/>
            <person name="Kim D."/>
            <person name="Lee H.H."/>
            <person name="Park K.H."/>
            <person name="Park S.-H."/>
            <person name="Park H.-S."/>
            <person name="Lee H.K."/>
            <person name="Oh T.K."/>
            <person name="Kim J.F."/>
        </authorList>
    </citation>
    <scope>NUCLEOTIDE SEQUENCE [LARGE SCALE GENOMIC DNA]</scope>
    <source>
        <strain evidence="2 3">KCTC 2396</strain>
    </source>
</reference>